<dbReference type="InterPro" id="IPR036397">
    <property type="entry name" value="RNaseH_sf"/>
</dbReference>
<dbReference type="SUPFAM" id="SSF53098">
    <property type="entry name" value="Ribonuclease H-like"/>
    <property type="match status" value="1"/>
</dbReference>
<evidence type="ECO:0000259" key="1">
    <source>
        <dbReference type="Pfam" id="PF13456"/>
    </source>
</evidence>
<evidence type="ECO:0000313" key="2">
    <source>
        <dbReference type="EMBL" id="KAK2997917.1"/>
    </source>
</evidence>
<keyword evidence="3" id="KW-1185">Reference proteome</keyword>
<reference evidence="2" key="1">
    <citation type="submission" date="2022-12" db="EMBL/GenBank/DDBJ databases">
        <title>Draft genome assemblies for two species of Escallonia (Escalloniales).</title>
        <authorList>
            <person name="Chanderbali A."/>
            <person name="Dervinis C."/>
            <person name="Anghel I."/>
            <person name="Soltis D."/>
            <person name="Soltis P."/>
            <person name="Zapata F."/>
        </authorList>
    </citation>
    <scope>NUCLEOTIDE SEQUENCE</scope>
    <source>
        <strain evidence="2">UCBG64.0493</strain>
        <tissue evidence="2">Leaf</tissue>
    </source>
</reference>
<gene>
    <name evidence="2" type="ORF">RJ639_025733</name>
</gene>
<dbReference type="Pfam" id="PF13456">
    <property type="entry name" value="RVT_3"/>
    <property type="match status" value="1"/>
</dbReference>
<dbReference type="GO" id="GO:0003676">
    <property type="term" value="F:nucleic acid binding"/>
    <property type="evidence" value="ECO:0007669"/>
    <property type="project" value="InterPro"/>
</dbReference>
<dbReference type="InterPro" id="IPR002156">
    <property type="entry name" value="RNaseH_domain"/>
</dbReference>
<feature type="domain" description="RNase H type-1" evidence="1">
    <location>
        <begin position="15"/>
        <end position="66"/>
    </location>
</feature>
<protein>
    <recommendedName>
        <fullName evidence="1">RNase H type-1 domain-containing protein</fullName>
    </recommendedName>
</protein>
<dbReference type="AlphaFoldDB" id="A0AA89ACJ1"/>
<organism evidence="2 3">
    <name type="scientific">Escallonia herrerae</name>
    <dbReference type="NCBI Taxonomy" id="1293975"/>
    <lineage>
        <taxon>Eukaryota</taxon>
        <taxon>Viridiplantae</taxon>
        <taxon>Streptophyta</taxon>
        <taxon>Embryophyta</taxon>
        <taxon>Tracheophyta</taxon>
        <taxon>Spermatophyta</taxon>
        <taxon>Magnoliopsida</taxon>
        <taxon>eudicotyledons</taxon>
        <taxon>Gunneridae</taxon>
        <taxon>Pentapetalae</taxon>
        <taxon>asterids</taxon>
        <taxon>campanulids</taxon>
        <taxon>Escalloniales</taxon>
        <taxon>Escalloniaceae</taxon>
        <taxon>Escallonia</taxon>
    </lineage>
</organism>
<evidence type="ECO:0000313" key="3">
    <source>
        <dbReference type="Proteomes" id="UP001188597"/>
    </source>
</evidence>
<dbReference type="Proteomes" id="UP001188597">
    <property type="component" value="Unassembled WGS sequence"/>
</dbReference>
<name>A0AA89ACJ1_9ASTE</name>
<comment type="caution">
    <text evidence="2">The sequence shown here is derived from an EMBL/GenBank/DDBJ whole genome shotgun (WGS) entry which is preliminary data.</text>
</comment>
<dbReference type="Gene3D" id="3.30.420.10">
    <property type="entry name" value="Ribonuclease H-like superfamily/Ribonuclease H"/>
    <property type="match status" value="1"/>
</dbReference>
<sequence>MRLTGSQLIVGKQWRALIIGLQMTLKLGTPSITISGDSKLVINQLLKYEVKKEDLIPYFSYATNLINLISQSVTIVIATSIKQSLPPLQIASSPCNIS</sequence>
<dbReference type="GO" id="GO:0004523">
    <property type="term" value="F:RNA-DNA hybrid ribonuclease activity"/>
    <property type="evidence" value="ECO:0007669"/>
    <property type="project" value="InterPro"/>
</dbReference>
<accession>A0AA89ACJ1</accession>
<dbReference type="EMBL" id="JAVXUP010003903">
    <property type="protein sequence ID" value="KAK2997917.1"/>
    <property type="molecule type" value="Genomic_DNA"/>
</dbReference>
<proteinExistence type="predicted"/>
<dbReference type="InterPro" id="IPR012337">
    <property type="entry name" value="RNaseH-like_sf"/>
</dbReference>